<organism evidence="3 4">
    <name type="scientific">Acetobacterium bakii</name>
    <dbReference type="NCBI Taxonomy" id="52689"/>
    <lineage>
        <taxon>Bacteria</taxon>
        <taxon>Bacillati</taxon>
        <taxon>Bacillota</taxon>
        <taxon>Clostridia</taxon>
        <taxon>Eubacteriales</taxon>
        <taxon>Eubacteriaceae</taxon>
        <taxon>Acetobacterium</taxon>
    </lineage>
</organism>
<dbReference type="Gene3D" id="3.30.750.140">
    <property type="match status" value="1"/>
</dbReference>
<dbReference type="CDD" id="cd17470">
    <property type="entry name" value="T3SS_Flik_C"/>
    <property type="match status" value="1"/>
</dbReference>
<evidence type="ECO:0000313" key="3">
    <source>
        <dbReference type="EMBL" id="KNZ42628.1"/>
    </source>
</evidence>
<dbReference type="InterPro" id="IPR021136">
    <property type="entry name" value="Flagellar_hook_control-like_C"/>
</dbReference>
<dbReference type="AlphaFoldDB" id="A0A0L6U279"/>
<name>A0A0L6U279_9FIRM</name>
<dbReference type="Proteomes" id="UP000036873">
    <property type="component" value="Unassembled WGS sequence"/>
</dbReference>
<proteinExistence type="predicted"/>
<dbReference type="EMBL" id="LGYO01000011">
    <property type="protein sequence ID" value="KNZ42628.1"/>
    <property type="molecule type" value="Genomic_DNA"/>
</dbReference>
<protein>
    <recommendedName>
        <fullName evidence="2">Flagellar hook-length control protein-like C-terminal domain-containing protein</fullName>
    </recommendedName>
</protein>
<comment type="caution">
    <text evidence="3">The sequence shown here is derived from an EMBL/GenBank/DDBJ whole genome shotgun (WGS) entry which is preliminary data.</text>
</comment>
<sequence>MGSCFLLSGTLALPEKLMKGGEKMNAEFHAKMSSAINGMTVAAKPKGSSVALNGLKDEADRFKDMLNRSIKDPGQPARDKAALTDRPIKELSPDEQLAVQEKEEKTEDPLIDGELTALSPEMENPPTEINENDLKNLLQSNAMGFAMLRTNSEVNSSFDENAEAALESAGINPLENKLAETTESAPQMIQNPDTAQSQQMDKTPASIQGKSFNEIYSEENNANPENFLEQKNVKPADPSSAELSNMEESDQIDPRVGLEMGTSENIKGSEHIEKSSKIRPDLIDSKEIQNQLESPSSTIQVAEQASFGKTDSEQESIGIEDRNAVSSKEIQGIPFANMVSGKATEIQPNNPVALAGQLEQAILSQLDKNKPVKFMMSLEPGNLGKIDIELKFDQGKLTIDITALSKETQNLLSTQVDKLIKGLALQNVQVENVQLNSQSQERMNTDPKTLMMNMGMDFTQGQKQELLKENIMNQNNRAQNGSLENTGDLVGDNLEAAPITIDRSRRINYLV</sequence>
<evidence type="ECO:0000256" key="1">
    <source>
        <dbReference type="SAM" id="MobiDB-lite"/>
    </source>
</evidence>
<accession>A0A0L6U279</accession>
<dbReference type="Pfam" id="PF02120">
    <property type="entry name" value="Flg_hook"/>
    <property type="match status" value="1"/>
</dbReference>
<evidence type="ECO:0000313" key="4">
    <source>
        <dbReference type="Proteomes" id="UP000036873"/>
    </source>
</evidence>
<feature type="region of interest" description="Disordered" evidence="1">
    <location>
        <begin position="225"/>
        <end position="255"/>
    </location>
</feature>
<dbReference type="OrthoDB" id="1777809at2"/>
<dbReference type="InterPro" id="IPR038610">
    <property type="entry name" value="FliK-like_C_sf"/>
</dbReference>
<feature type="domain" description="Flagellar hook-length control protein-like C-terminal" evidence="2">
    <location>
        <begin position="366"/>
        <end position="441"/>
    </location>
</feature>
<keyword evidence="4" id="KW-1185">Reference proteome</keyword>
<feature type="region of interest" description="Disordered" evidence="1">
    <location>
        <begin position="181"/>
        <end position="205"/>
    </location>
</feature>
<reference evidence="4" key="1">
    <citation type="submission" date="2015-07" db="EMBL/GenBank/DDBJ databases">
        <title>Draft genome sequence of Acetobacterium bakii DSM 8293, a potential psychrophilic chemical producer through syngas fermentation.</title>
        <authorList>
            <person name="Song Y."/>
            <person name="Hwang S."/>
            <person name="Cho B.-K."/>
        </authorList>
    </citation>
    <scope>NUCLEOTIDE SEQUENCE [LARGE SCALE GENOMIC DNA]</scope>
    <source>
        <strain evidence="4">DSM 8239</strain>
    </source>
</reference>
<gene>
    <name evidence="3" type="ORF">AKG39_05640</name>
</gene>
<evidence type="ECO:0000259" key="2">
    <source>
        <dbReference type="Pfam" id="PF02120"/>
    </source>
</evidence>